<evidence type="ECO:0000256" key="2">
    <source>
        <dbReference type="SAM" id="MobiDB-lite"/>
    </source>
</evidence>
<dbReference type="Proteomes" id="UP000245119">
    <property type="component" value="Linkage Group LG6"/>
</dbReference>
<gene>
    <name evidence="4" type="ORF">C0Q70_10460</name>
</gene>
<dbReference type="OrthoDB" id="10030815at2759"/>
<keyword evidence="1" id="KW-0175">Coiled coil</keyword>
<protein>
    <recommendedName>
        <fullName evidence="3">Reverse transcriptase domain-containing protein</fullName>
    </recommendedName>
</protein>
<feature type="compositionally biased region" description="Basic and acidic residues" evidence="2">
    <location>
        <begin position="386"/>
        <end position="417"/>
    </location>
</feature>
<dbReference type="SUPFAM" id="SSF56219">
    <property type="entry name" value="DNase I-like"/>
    <property type="match status" value="1"/>
</dbReference>
<keyword evidence="5" id="KW-1185">Reference proteome</keyword>
<evidence type="ECO:0000256" key="1">
    <source>
        <dbReference type="SAM" id="Coils"/>
    </source>
</evidence>
<feature type="coiled-coil region" evidence="1">
    <location>
        <begin position="296"/>
        <end position="332"/>
    </location>
</feature>
<name>A0A2T7P378_POMCA</name>
<reference evidence="4 5" key="1">
    <citation type="submission" date="2018-04" db="EMBL/GenBank/DDBJ databases">
        <title>The genome of golden apple snail Pomacea canaliculata provides insight into stress tolerance and invasive adaptation.</title>
        <authorList>
            <person name="Liu C."/>
            <person name="Liu B."/>
            <person name="Ren Y."/>
            <person name="Zhang Y."/>
            <person name="Wang H."/>
            <person name="Li S."/>
            <person name="Jiang F."/>
            <person name="Yin L."/>
            <person name="Zhang G."/>
            <person name="Qian W."/>
            <person name="Fan W."/>
        </authorList>
    </citation>
    <scope>NUCLEOTIDE SEQUENCE [LARGE SCALE GENOMIC DNA]</scope>
    <source>
        <strain evidence="4">SZHN2017</strain>
        <tissue evidence="4">Muscle</tissue>
    </source>
</reference>
<comment type="caution">
    <text evidence="4">The sequence shown here is derived from an EMBL/GenBank/DDBJ whole genome shotgun (WGS) entry which is preliminary data.</text>
</comment>
<dbReference type="PROSITE" id="PS50878">
    <property type="entry name" value="RT_POL"/>
    <property type="match status" value="1"/>
</dbReference>
<sequence length="607" mass="69452">MPGDWTYDGQQPNPRGSWRPDSGFTEAEAKVEGGVLERPDLVPDWLDAPTNAQHSEGVALLLNKKMEKALLEWKPYGLLRARFHSKYTKLTVLACYAPTNDSEAEDKDAFYDQFQAASESIRAHNMLLIIGDLNAKVGSDNTCSEHVMSKHGIGTINDNRGRLADFYGITKNQIDHVIINRKWRSSLQDVRAYRGADVASNHTLAIAAVSLKLSRSRGKQARQQRVDSGKLKDPATKRAFAMEVKNRFQALGDQQEMTIDNFNRVLQETGEKILSFQRNKKEQWIREETWKKIDERKSAKQKINSTRSELMKEQHRQRYTKLSKDVKKMTKTDKRVYIETLATEAEIAARKNDLKTLYKINKQLNNGFKNSDVPVKDMNSNVTEGETGKLQRWREHFEPAKPGRSDSRNQDNEERQSIRGRWNHSRDVESRCECDSSHTAWKTGLIFKLPKKGDLGDCNNWRGITLFSLTSKIVFSKIVLSRLTTTLEKDLRPQQAGFRPGRSCSEHIFIPQQNLEQSNEWNTLLYINFIDLEKAFDSIHRESLWKILRHYGVPAKLVQVIAMLYSDFKSQVVCDTELTDSFNVSTGVKQGCVLSPFLFILAIMTGS</sequence>
<dbReference type="STRING" id="400727.A0A2T7P378"/>
<dbReference type="AlphaFoldDB" id="A0A2T7P378"/>
<dbReference type="InterPro" id="IPR036691">
    <property type="entry name" value="Endo/exonu/phosph_ase_sf"/>
</dbReference>
<organism evidence="4 5">
    <name type="scientific">Pomacea canaliculata</name>
    <name type="common">Golden apple snail</name>
    <dbReference type="NCBI Taxonomy" id="400727"/>
    <lineage>
        <taxon>Eukaryota</taxon>
        <taxon>Metazoa</taxon>
        <taxon>Spiralia</taxon>
        <taxon>Lophotrochozoa</taxon>
        <taxon>Mollusca</taxon>
        <taxon>Gastropoda</taxon>
        <taxon>Caenogastropoda</taxon>
        <taxon>Architaenioglossa</taxon>
        <taxon>Ampullarioidea</taxon>
        <taxon>Ampullariidae</taxon>
        <taxon>Pomacea</taxon>
    </lineage>
</organism>
<feature type="region of interest" description="Disordered" evidence="2">
    <location>
        <begin position="1"/>
        <end position="24"/>
    </location>
</feature>
<dbReference type="Gene3D" id="3.60.10.10">
    <property type="entry name" value="Endonuclease/exonuclease/phosphatase"/>
    <property type="match status" value="1"/>
</dbReference>
<feature type="domain" description="Reverse transcriptase" evidence="3">
    <location>
        <begin position="430"/>
        <end position="607"/>
    </location>
</feature>
<dbReference type="CDD" id="cd01650">
    <property type="entry name" value="RT_nLTR_like"/>
    <property type="match status" value="1"/>
</dbReference>
<dbReference type="InterPro" id="IPR000477">
    <property type="entry name" value="RT_dom"/>
</dbReference>
<feature type="region of interest" description="Disordered" evidence="2">
    <location>
        <begin position="371"/>
        <end position="422"/>
    </location>
</feature>
<accession>A0A2T7P378</accession>
<evidence type="ECO:0000313" key="4">
    <source>
        <dbReference type="EMBL" id="PVD27885.1"/>
    </source>
</evidence>
<dbReference type="Pfam" id="PF00078">
    <property type="entry name" value="RVT_1"/>
    <property type="match status" value="1"/>
</dbReference>
<evidence type="ECO:0000259" key="3">
    <source>
        <dbReference type="PROSITE" id="PS50878"/>
    </source>
</evidence>
<dbReference type="PANTHER" id="PTHR47027:SF20">
    <property type="entry name" value="REVERSE TRANSCRIPTASE-LIKE PROTEIN WITH RNA-DIRECTED DNA POLYMERASE DOMAIN"/>
    <property type="match status" value="1"/>
</dbReference>
<dbReference type="EMBL" id="PZQS01000006">
    <property type="protein sequence ID" value="PVD27885.1"/>
    <property type="molecule type" value="Genomic_DNA"/>
</dbReference>
<proteinExistence type="predicted"/>
<evidence type="ECO:0000313" key="5">
    <source>
        <dbReference type="Proteomes" id="UP000245119"/>
    </source>
</evidence>
<dbReference type="PANTHER" id="PTHR47027">
    <property type="entry name" value="REVERSE TRANSCRIPTASE DOMAIN-CONTAINING PROTEIN"/>
    <property type="match status" value="1"/>
</dbReference>